<evidence type="ECO:0000256" key="1">
    <source>
        <dbReference type="ARBA" id="ARBA00004141"/>
    </source>
</evidence>
<evidence type="ECO:0000256" key="4">
    <source>
        <dbReference type="ARBA" id="ARBA00022692"/>
    </source>
</evidence>
<dbReference type="OrthoDB" id="1288932at2759"/>
<evidence type="ECO:0000313" key="14">
    <source>
        <dbReference type="Proteomes" id="UP000594364"/>
    </source>
</evidence>
<feature type="transmembrane region" description="Helical" evidence="11">
    <location>
        <begin position="160"/>
        <end position="180"/>
    </location>
</feature>
<dbReference type="GO" id="GO:1902600">
    <property type="term" value="P:proton transmembrane transport"/>
    <property type="evidence" value="ECO:0007669"/>
    <property type="project" value="InterPro"/>
</dbReference>
<dbReference type="PANTHER" id="PTHR43562">
    <property type="entry name" value="NAPA-TYPE SODIUM/HYDROGEN ANTIPORTER"/>
    <property type="match status" value="1"/>
</dbReference>
<feature type="transmembrane region" description="Helical" evidence="11">
    <location>
        <begin position="38"/>
        <end position="56"/>
    </location>
</feature>
<sequence>MQSGTSSLPYHEPGITTILIQSSFLILLNVLNFIFDRVLYCGLIAQILLGIAWGTPGSKWLESSVETAITQLGYLGLLLLVYEGGLSTSLKSLKANIWFSVAVATTGISVPIGLSFVLMRITNATPLQCFAAGASLSSTSLGTTFTVLGTSGLTKTRLGVVLTSAAMMDDVVGLVLVQVISNLGKEGSSVTAAVIVRPLLTSIAFIILAPLSCVFIIKPLTRRINQFRTSSVSGIFNHLMASERTALLTHTLILLGCVAGASYAGTSNLFSAYIAGASISWWDTGVEHLTDANKPKAGASSAGTNVIGHSVDGENANSEGTEALSGLQVYDRFFLTPVDRILKPFFFASIGFSIPVTKMFSGDIVWKGIVYAMLMILAKLACGIWLARISVAFPLSWKSTTKRTRPVLRNMIKSSLGHMWPTKATEPTKKPPVVSPTEPMIDAAPQTCASNLPLTGPTVDDQSAADGKRSDNNSTRNGKSGKSDQDEQNPTLSATSKPRSLYPASIIGCAMVARGEIGFLISSIAESNEVFSTSSGANGTSDIFLIVTWAIVLCTILGPVAVGVLVQRVKKLQNGVQREGETVHRDVLGAWGIS</sequence>
<evidence type="ECO:0000256" key="8">
    <source>
        <dbReference type="ARBA" id="ARBA00023136"/>
    </source>
</evidence>
<protein>
    <recommendedName>
        <fullName evidence="12">Cation/H+ exchanger transmembrane domain-containing protein</fullName>
    </recommendedName>
</protein>
<dbReference type="Gene3D" id="1.20.1530.20">
    <property type="match status" value="3"/>
</dbReference>
<feature type="transmembrane region" description="Helical" evidence="11">
    <location>
        <begin position="501"/>
        <end position="523"/>
    </location>
</feature>
<evidence type="ECO:0000313" key="13">
    <source>
        <dbReference type="EMBL" id="QPH00724.1"/>
    </source>
</evidence>
<gene>
    <name evidence="13" type="ORF">C2857_004650</name>
</gene>
<evidence type="ECO:0000256" key="6">
    <source>
        <dbReference type="ARBA" id="ARBA00023053"/>
    </source>
</evidence>
<dbReference type="GO" id="GO:0016020">
    <property type="term" value="C:membrane"/>
    <property type="evidence" value="ECO:0007669"/>
    <property type="project" value="UniProtKB-SubCell"/>
</dbReference>
<keyword evidence="9" id="KW-0739">Sodium transport</keyword>
<keyword evidence="4 11" id="KW-0812">Transmembrane</keyword>
<evidence type="ECO:0000256" key="3">
    <source>
        <dbReference type="ARBA" id="ARBA00022449"/>
    </source>
</evidence>
<dbReference type="AlphaFoldDB" id="A0A7S9KSI5"/>
<feature type="transmembrane region" description="Helical" evidence="11">
    <location>
        <begin position="543"/>
        <end position="566"/>
    </location>
</feature>
<reference evidence="13 14" key="1">
    <citation type="journal article" date="2018" name="PLoS Genet.">
        <title>Repeat elements organise 3D genome structure and mediate transcription in the filamentous fungus Epichloe festucae.</title>
        <authorList>
            <person name="Winter D.J."/>
            <person name="Ganley A.R.D."/>
            <person name="Young C.A."/>
            <person name="Liachko I."/>
            <person name="Schardl C.L."/>
            <person name="Dupont P.Y."/>
            <person name="Berry D."/>
            <person name="Ram A."/>
            <person name="Scott B."/>
            <person name="Cox M.P."/>
        </authorList>
    </citation>
    <scope>NUCLEOTIDE SEQUENCE [LARGE SCALE GENOMIC DNA]</scope>
    <source>
        <strain evidence="13 14">Fl1</strain>
    </source>
</reference>
<name>A0A7S9KSI5_EPIFF</name>
<keyword evidence="3" id="KW-0050">Antiport</keyword>
<keyword evidence="5 11" id="KW-1133">Transmembrane helix</keyword>
<keyword evidence="14" id="KW-1185">Reference proteome</keyword>
<dbReference type="GO" id="GO:0015297">
    <property type="term" value="F:antiporter activity"/>
    <property type="evidence" value="ECO:0007669"/>
    <property type="project" value="UniProtKB-KW"/>
</dbReference>
<keyword evidence="6" id="KW-0915">Sodium</keyword>
<dbReference type="Proteomes" id="UP000594364">
    <property type="component" value="Chromosome 3"/>
</dbReference>
<feature type="region of interest" description="Disordered" evidence="10">
    <location>
        <begin position="452"/>
        <end position="497"/>
    </location>
</feature>
<feature type="transmembrane region" description="Helical" evidence="11">
    <location>
        <begin position="192"/>
        <end position="217"/>
    </location>
</feature>
<evidence type="ECO:0000256" key="9">
    <source>
        <dbReference type="ARBA" id="ARBA00023201"/>
    </source>
</evidence>
<comment type="subcellular location">
    <subcellularLocation>
        <location evidence="1">Membrane</location>
        <topology evidence="1">Multi-pass membrane protein</topology>
    </subcellularLocation>
</comment>
<feature type="transmembrane region" description="Helical" evidence="11">
    <location>
        <begin position="68"/>
        <end position="85"/>
    </location>
</feature>
<feature type="transmembrane region" description="Helical" evidence="11">
    <location>
        <begin position="97"/>
        <end position="118"/>
    </location>
</feature>
<keyword evidence="7" id="KW-0406">Ion transport</keyword>
<feature type="transmembrane region" description="Helical" evidence="11">
    <location>
        <begin position="369"/>
        <end position="395"/>
    </location>
</feature>
<evidence type="ECO:0000259" key="12">
    <source>
        <dbReference type="Pfam" id="PF00999"/>
    </source>
</evidence>
<organism evidence="13 14">
    <name type="scientific">Epichloe festucae (strain Fl1)</name>
    <dbReference type="NCBI Taxonomy" id="877507"/>
    <lineage>
        <taxon>Eukaryota</taxon>
        <taxon>Fungi</taxon>
        <taxon>Dikarya</taxon>
        <taxon>Ascomycota</taxon>
        <taxon>Pezizomycotina</taxon>
        <taxon>Sordariomycetes</taxon>
        <taxon>Hypocreomycetidae</taxon>
        <taxon>Hypocreales</taxon>
        <taxon>Clavicipitaceae</taxon>
        <taxon>Epichloe</taxon>
    </lineage>
</organism>
<evidence type="ECO:0000256" key="7">
    <source>
        <dbReference type="ARBA" id="ARBA00023065"/>
    </source>
</evidence>
<dbReference type="GO" id="GO:0006814">
    <property type="term" value="P:sodium ion transport"/>
    <property type="evidence" value="ECO:0007669"/>
    <property type="project" value="UniProtKB-KW"/>
</dbReference>
<evidence type="ECO:0000256" key="2">
    <source>
        <dbReference type="ARBA" id="ARBA00022448"/>
    </source>
</evidence>
<proteinExistence type="predicted"/>
<accession>A0A7S9KSI5</accession>
<dbReference type="InterPro" id="IPR006153">
    <property type="entry name" value="Cation/H_exchanger_TM"/>
</dbReference>
<feature type="domain" description="Cation/H+ exchanger transmembrane" evidence="12">
    <location>
        <begin position="35"/>
        <end position="288"/>
    </location>
</feature>
<evidence type="ECO:0000256" key="5">
    <source>
        <dbReference type="ARBA" id="ARBA00022989"/>
    </source>
</evidence>
<feature type="compositionally biased region" description="Polar residues" evidence="10">
    <location>
        <begin position="488"/>
        <end position="497"/>
    </location>
</feature>
<dbReference type="Pfam" id="PF00999">
    <property type="entry name" value="Na_H_Exchanger"/>
    <property type="match status" value="1"/>
</dbReference>
<evidence type="ECO:0000256" key="10">
    <source>
        <dbReference type="SAM" id="MobiDB-lite"/>
    </source>
</evidence>
<evidence type="ECO:0000256" key="11">
    <source>
        <dbReference type="SAM" id="Phobius"/>
    </source>
</evidence>
<feature type="transmembrane region" description="Helical" evidence="11">
    <location>
        <begin position="14"/>
        <end position="31"/>
    </location>
</feature>
<feature type="transmembrane region" description="Helical" evidence="11">
    <location>
        <begin position="130"/>
        <end position="148"/>
    </location>
</feature>
<dbReference type="InterPro" id="IPR038770">
    <property type="entry name" value="Na+/solute_symporter_sf"/>
</dbReference>
<feature type="region of interest" description="Disordered" evidence="10">
    <location>
        <begin position="419"/>
        <end position="440"/>
    </location>
</feature>
<keyword evidence="8 11" id="KW-0472">Membrane</keyword>
<dbReference type="EMBL" id="CP031387">
    <property type="protein sequence ID" value="QPH00724.1"/>
    <property type="molecule type" value="Genomic_DNA"/>
</dbReference>
<keyword evidence="2" id="KW-0813">Transport</keyword>
<dbReference type="PANTHER" id="PTHR43562:SF3">
    <property type="entry name" value="SODIUM ION_PROTON EXCHANGER (EUROFUNG)"/>
    <property type="match status" value="1"/>
</dbReference>